<dbReference type="AlphaFoldDB" id="A0A6L2N8G8"/>
<proteinExistence type="predicted"/>
<dbReference type="EMBL" id="BKCJ010008376">
    <property type="protein sequence ID" value="GEU81899.1"/>
    <property type="molecule type" value="Genomic_DNA"/>
</dbReference>
<name>A0A6L2N8G8_TANCI</name>
<sequence>MAIPLENGTGYTREVIKVEYEWKSPHCIDCKIFGHTNDKCPKRVILDTPSDLCTQTVRELVIASTASTNSDGFTEVKRKKNKSKKADLQTSSRHIDAKGPSTSNSFDALNNVEVGAESGESSSRGIQEVKPKAGPKTFSGIKISSQMMKWMDLFFLKVTNLGINLISG</sequence>
<accession>A0A6L2N8G8</accession>
<evidence type="ECO:0000256" key="1">
    <source>
        <dbReference type="SAM" id="MobiDB-lite"/>
    </source>
</evidence>
<comment type="caution">
    <text evidence="2">The sequence shown here is derived from an EMBL/GenBank/DDBJ whole genome shotgun (WGS) entry which is preliminary data.</text>
</comment>
<feature type="region of interest" description="Disordered" evidence="1">
    <location>
        <begin position="73"/>
        <end position="108"/>
    </location>
</feature>
<gene>
    <name evidence="2" type="ORF">Tci_053877</name>
</gene>
<evidence type="ECO:0000313" key="2">
    <source>
        <dbReference type="EMBL" id="GEU81899.1"/>
    </source>
</evidence>
<reference evidence="2" key="1">
    <citation type="journal article" date="2019" name="Sci. Rep.">
        <title>Draft genome of Tanacetum cinerariifolium, the natural source of mosquito coil.</title>
        <authorList>
            <person name="Yamashiro T."/>
            <person name="Shiraishi A."/>
            <person name="Satake H."/>
            <person name="Nakayama K."/>
        </authorList>
    </citation>
    <scope>NUCLEOTIDE SEQUENCE</scope>
</reference>
<organism evidence="2">
    <name type="scientific">Tanacetum cinerariifolium</name>
    <name type="common">Dalmatian daisy</name>
    <name type="synonym">Chrysanthemum cinerariifolium</name>
    <dbReference type="NCBI Taxonomy" id="118510"/>
    <lineage>
        <taxon>Eukaryota</taxon>
        <taxon>Viridiplantae</taxon>
        <taxon>Streptophyta</taxon>
        <taxon>Embryophyta</taxon>
        <taxon>Tracheophyta</taxon>
        <taxon>Spermatophyta</taxon>
        <taxon>Magnoliopsida</taxon>
        <taxon>eudicotyledons</taxon>
        <taxon>Gunneridae</taxon>
        <taxon>Pentapetalae</taxon>
        <taxon>asterids</taxon>
        <taxon>campanulids</taxon>
        <taxon>Asterales</taxon>
        <taxon>Asteraceae</taxon>
        <taxon>Asteroideae</taxon>
        <taxon>Anthemideae</taxon>
        <taxon>Anthemidinae</taxon>
        <taxon>Tanacetum</taxon>
    </lineage>
</organism>
<protein>
    <recommendedName>
        <fullName evidence="3">Zinc knuckle CX2CX4HX4C</fullName>
    </recommendedName>
</protein>
<evidence type="ECO:0008006" key="3">
    <source>
        <dbReference type="Google" id="ProtNLM"/>
    </source>
</evidence>